<dbReference type="InterPro" id="IPR034203">
    <property type="entry name" value="RBM45_RRM1"/>
</dbReference>
<dbReference type="AlphaFoldDB" id="A0A8S3XN94"/>
<evidence type="ECO:0000259" key="4">
    <source>
        <dbReference type="PROSITE" id="PS50102"/>
    </source>
</evidence>
<feature type="domain" description="RRM" evidence="4">
    <location>
        <begin position="113"/>
        <end position="187"/>
    </location>
</feature>
<feature type="compositionally biased region" description="Basic and acidic residues" evidence="3">
    <location>
        <begin position="470"/>
        <end position="483"/>
    </location>
</feature>
<dbReference type="InterPro" id="IPR000504">
    <property type="entry name" value="RRM_dom"/>
</dbReference>
<keyword evidence="1 2" id="KW-0694">RNA-binding</keyword>
<protein>
    <submittedName>
        <fullName evidence="5">(apollo) hypothetical protein</fullName>
    </submittedName>
</protein>
<keyword evidence="6" id="KW-1185">Reference proteome</keyword>
<feature type="domain" description="RRM" evidence="4">
    <location>
        <begin position="398"/>
        <end position="470"/>
    </location>
</feature>
<organism evidence="5 6">
    <name type="scientific">Parnassius apollo</name>
    <name type="common">Apollo butterfly</name>
    <name type="synonym">Papilio apollo</name>
    <dbReference type="NCBI Taxonomy" id="110799"/>
    <lineage>
        <taxon>Eukaryota</taxon>
        <taxon>Metazoa</taxon>
        <taxon>Ecdysozoa</taxon>
        <taxon>Arthropoda</taxon>
        <taxon>Hexapoda</taxon>
        <taxon>Insecta</taxon>
        <taxon>Pterygota</taxon>
        <taxon>Neoptera</taxon>
        <taxon>Endopterygota</taxon>
        <taxon>Lepidoptera</taxon>
        <taxon>Glossata</taxon>
        <taxon>Ditrysia</taxon>
        <taxon>Papilionoidea</taxon>
        <taxon>Papilionidae</taxon>
        <taxon>Parnassiinae</taxon>
        <taxon>Parnassini</taxon>
        <taxon>Parnassius</taxon>
        <taxon>Parnassius</taxon>
    </lineage>
</organism>
<dbReference type="CDD" id="cd12366">
    <property type="entry name" value="RRM1_RBM45"/>
    <property type="match status" value="1"/>
</dbReference>
<gene>
    <name evidence="5" type="ORF">PAPOLLO_LOCUS20430</name>
</gene>
<evidence type="ECO:0000256" key="1">
    <source>
        <dbReference type="ARBA" id="ARBA00022884"/>
    </source>
</evidence>
<proteinExistence type="predicted"/>
<dbReference type="Proteomes" id="UP000691718">
    <property type="component" value="Unassembled WGS sequence"/>
</dbReference>
<accession>A0A8S3XN94</accession>
<evidence type="ECO:0000256" key="2">
    <source>
        <dbReference type="PROSITE-ProRule" id="PRU00176"/>
    </source>
</evidence>
<feature type="region of interest" description="Disordered" evidence="3">
    <location>
        <begin position="1"/>
        <end position="21"/>
    </location>
</feature>
<feature type="region of interest" description="Disordered" evidence="3">
    <location>
        <begin position="470"/>
        <end position="509"/>
    </location>
</feature>
<feature type="compositionally biased region" description="Basic and acidic residues" evidence="3">
    <location>
        <begin position="494"/>
        <end position="509"/>
    </location>
</feature>
<dbReference type="EMBL" id="CAJQZP010001271">
    <property type="protein sequence ID" value="CAG5034904.1"/>
    <property type="molecule type" value="Genomic_DNA"/>
</dbReference>
<sequence length="509" mass="57715">MSYSNQSMRNDDRREDKPPHSRIFVVCTKQTREEDLRIPFEQYGSIQDIYIPRDRNTGETKGVAYIKYTKTSSAAAAIQGMHLKTLKNDNKPLKVMVAANRNDGNNSSEERFKRLFIKVNKDATESEIMNHFSPFGAIDYVQLQKDKLTNTCKGFAYVHFKNFYDAAKAYEECDRRYRPMFATPKDELKRSRNSLEMENFHSSNSSISGRDNYLDRYYLHRDNIKNQNMTALILSKPQHFNTISVKCCPQVPQKHIEQLFNIIPGMIKCQYSLDIPNGVCKALITYDDERAAAFAVERLNNYEFPSGETLTVRPENNPLSSAATELSNIVNNFKNAIDAGTPDLMQLADAIAQASTLIKVATTCRPERSEPHDQDVNYCNIPLPPPQPLANNNSKVAQRCFIVCKPQPPSSSVLRDVFSRFGDLIHVSTFPNKIFGFAKYASIKAAQEAIKTLNGAVVCGVKLKVLEADERPTWSEEERKPNTDEGQSDSTDNDIDRKRMRLIDGSDLS</sequence>
<evidence type="ECO:0000256" key="3">
    <source>
        <dbReference type="SAM" id="MobiDB-lite"/>
    </source>
</evidence>
<dbReference type="InterPro" id="IPR052462">
    <property type="entry name" value="SLIRP/GR-RBP-like"/>
</dbReference>
<feature type="compositionally biased region" description="Basic and acidic residues" evidence="3">
    <location>
        <begin position="9"/>
        <end position="19"/>
    </location>
</feature>
<name>A0A8S3XN94_PARAO</name>
<dbReference type="OrthoDB" id="78437at2759"/>
<dbReference type="Pfam" id="PF00076">
    <property type="entry name" value="RRM_1"/>
    <property type="match status" value="3"/>
</dbReference>
<dbReference type="PANTHER" id="PTHR48027">
    <property type="entry name" value="HETEROGENEOUS NUCLEAR RIBONUCLEOPROTEIN 87F-RELATED"/>
    <property type="match status" value="1"/>
</dbReference>
<dbReference type="GO" id="GO:0003723">
    <property type="term" value="F:RNA binding"/>
    <property type="evidence" value="ECO:0007669"/>
    <property type="project" value="UniProtKB-UniRule"/>
</dbReference>
<feature type="domain" description="RRM" evidence="4">
    <location>
        <begin position="21"/>
        <end position="100"/>
    </location>
</feature>
<reference evidence="5" key="1">
    <citation type="submission" date="2021-04" db="EMBL/GenBank/DDBJ databases">
        <authorList>
            <person name="Tunstrom K."/>
        </authorList>
    </citation>
    <scope>NUCLEOTIDE SEQUENCE</scope>
</reference>
<evidence type="ECO:0000313" key="5">
    <source>
        <dbReference type="EMBL" id="CAG5034904.1"/>
    </source>
</evidence>
<comment type="caution">
    <text evidence="5">The sequence shown here is derived from an EMBL/GenBank/DDBJ whole genome shotgun (WGS) entry which is preliminary data.</text>
</comment>
<dbReference type="PROSITE" id="PS50102">
    <property type="entry name" value="RRM"/>
    <property type="match status" value="3"/>
</dbReference>
<evidence type="ECO:0000313" key="6">
    <source>
        <dbReference type="Proteomes" id="UP000691718"/>
    </source>
</evidence>
<dbReference type="SMART" id="SM00360">
    <property type="entry name" value="RRM"/>
    <property type="match status" value="4"/>
</dbReference>